<dbReference type="GeneID" id="58978055"/>
<dbReference type="Pfam" id="PF09884">
    <property type="entry name" value="DUF2111"/>
    <property type="match status" value="1"/>
</dbReference>
<accession>A0A9E7UNG2</accession>
<name>A0A9E7UNG2_METWO</name>
<organism evidence="1">
    <name type="scientific">Methanothermobacter wolfeii</name>
    <name type="common">Methanobacterium wolfei</name>
    <dbReference type="NCBI Taxonomy" id="145261"/>
    <lineage>
        <taxon>Archaea</taxon>
        <taxon>Methanobacteriati</taxon>
        <taxon>Methanobacteriota</taxon>
        <taxon>Methanomada group</taxon>
        <taxon>Methanobacteria</taxon>
        <taxon>Methanobacteriales</taxon>
        <taxon>Methanobacteriaceae</taxon>
        <taxon>Methanothermobacter</taxon>
    </lineage>
</organism>
<dbReference type="InterPro" id="IPR012029">
    <property type="entry name" value="UCP006557"/>
</dbReference>
<dbReference type="EMBL" id="CP104550">
    <property type="protein sequence ID" value="UXH32106.1"/>
    <property type="molecule type" value="Genomic_DNA"/>
</dbReference>
<gene>
    <name evidence="1" type="ORF">N5910_02060</name>
</gene>
<sequence>MKITASSGGDELRDLGMCIHELVNRLPLTIRSKNSPGLRIEDGKVVDDSYTGPVLEKVLESGEIARETPESGPYKGTPVIVVPLKEKGEVICAVGIVDVTKGLFTDMVEIARRPEDVDRGEFY</sequence>
<dbReference type="SMR" id="A0A9E7UNG2"/>
<dbReference type="AlphaFoldDB" id="A0A9E7UNG2"/>
<proteinExistence type="predicted"/>
<dbReference type="Proteomes" id="UP001065373">
    <property type="component" value="Chromosome"/>
</dbReference>
<dbReference type="PIRSF" id="PIRSF006557">
    <property type="entry name" value="UCP006557_sign"/>
    <property type="match status" value="1"/>
</dbReference>
<evidence type="ECO:0000313" key="1">
    <source>
        <dbReference type="EMBL" id="UXH32106.1"/>
    </source>
</evidence>
<dbReference type="KEGG" id="mwo:MWSIV6_0398"/>
<dbReference type="RefSeq" id="WP_074359705.1">
    <property type="nucleotide sequence ID" value="NZ_CP104550.1"/>
</dbReference>
<reference evidence="1" key="1">
    <citation type="submission" date="2022-09" db="EMBL/GenBank/DDBJ databases">
        <title>Characterization of three MwoI isoschizomers from sequenced genome and metagenomes.</title>
        <authorList>
            <person name="Fomenkov A."/>
            <person name="Xu S.Y."/>
            <person name="Roberts R.J."/>
        </authorList>
    </citation>
    <scope>NUCLEOTIDE SEQUENCE</scope>
    <source>
        <strain evidence="1">DSM 2970</strain>
    </source>
</reference>
<protein>
    <submittedName>
        <fullName evidence="1">DUF2111 domain-containing protein</fullName>
    </submittedName>
</protein>
<dbReference type="GeneID" id="75105998"/>